<keyword evidence="6" id="KW-1185">Reference proteome</keyword>
<dbReference type="EMBL" id="CH991556">
    <property type="protein sequence ID" value="EDQ88023.1"/>
    <property type="molecule type" value="Genomic_DNA"/>
</dbReference>
<dbReference type="RefSeq" id="XP_001747099.1">
    <property type="nucleotide sequence ID" value="XM_001747047.1"/>
</dbReference>
<comment type="subcellular location">
    <subcellularLocation>
        <location evidence="1">Cytoplasm</location>
        <location evidence="1">P-body</location>
    </subcellularLocation>
</comment>
<feature type="transmembrane region" description="Helical" evidence="4">
    <location>
        <begin position="20"/>
        <end position="38"/>
    </location>
</feature>
<keyword evidence="4" id="KW-0472">Membrane</keyword>
<dbReference type="KEGG" id="mbr:MONBRDRAFT_33059"/>
<dbReference type="GO" id="GO:0000290">
    <property type="term" value="P:deadenylation-dependent decapping of nuclear-transcribed mRNA"/>
    <property type="evidence" value="ECO:0000318"/>
    <property type="project" value="GO_Central"/>
</dbReference>
<keyword evidence="4" id="KW-1133">Transmembrane helix</keyword>
<evidence type="ECO:0000256" key="3">
    <source>
        <dbReference type="SAM" id="MobiDB-lite"/>
    </source>
</evidence>
<organism evidence="5 6">
    <name type="scientific">Monosiga brevicollis</name>
    <name type="common">Choanoflagellate</name>
    <dbReference type="NCBI Taxonomy" id="81824"/>
    <lineage>
        <taxon>Eukaryota</taxon>
        <taxon>Choanoflagellata</taxon>
        <taxon>Craspedida</taxon>
        <taxon>Salpingoecidae</taxon>
        <taxon>Monosiga</taxon>
    </lineage>
</organism>
<dbReference type="InterPro" id="IPR039900">
    <property type="entry name" value="Pat1-like"/>
</dbReference>
<feature type="compositionally biased region" description="Low complexity" evidence="3">
    <location>
        <begin position="318"/>
        <end position="330"/>
    </location>
</feature>
<feature type="region of interest" description="Disordered" evidence="3">
    <location>
        <begin position="318"/>
        <end position="337"/>
    </location>
</feature>
<dbReference type="AlphaFoldDB" id="A9V3A1"/>
<feature type="region of interest" description="Disordered" evidence="3">
    <location>
        <begin position="362"/>
        <end position="405"/>
    </location>
</feature>
<dbReference type="PANTHER" id="PTHR21551">
    <property type="entry name" value="TOPOISOMERASE II-ASSOCIATED PROTEIN PAT1"/>
    <property type="match status" value="1"/>
</dbReference>
<dbReference type="PANTHER" id="PTHR21551:SF0">
    <property type="entry name" value="PROTEIN ASSOCIATED WITH TOPO II RELATED-1, ISOFORM A"/>
    <property type="match status" value="1"/>
</dbReference>
<dbReference type="Proteomes" id="UP000001357">
    <property type="component" value="Unassembled WGS sequence"/>
</dbReference>
<evidence type="ECO:0000256" key="1">
    <source>
        <dbReference type="ARBA" id="ARBA00004201"/>
    </source>
</evidence>
<keyword evidence="4" id="KW-0812">Transmembrane</keyword>
<evidence type="ECO:0000256" key="4">
    <source>
        <dbReference type="SAM" id="Phobius"/>
    </source>
</evidence>
<feature type="transmembrane region" description="Helical" evidence="4">
    <location>
        <begin position="119"/>
        <end position="140"/>
    </location>
</feature>
<dbReference type="GO" id="GO:0003723">
    <property type="term" value="F:RNA binding"/>
    <property type="evidence" value="ECO:0000318"/>
    <property type="project" value="GO_Central"/>
</dbReference>
<evidence type="ECO:0008006" key="7">
    <source>
        <dbReference type="Google" id="ProtNLM"/>
    </source>
</evidence>
<dbReference type="GeneID" id="5892377"/>
<dbReference type="InParanoid" id="A9V3A1"/>
<dbReference type="GO" id="GO:0033962">
    <property type="term" value="P:P-body assembly"/>
    <property type="evidence" value="ECO:0000318"/>
    <property type="project" value="GO_Central"/>
</dbReference>
<feature type="transmembrane region" description="Helical" evidence="4">
    <location>
        <begin position="45"/>
        <end position="72"/>
    </location>
</feature>
<proteinExistence type="predicted"/>
<sequence>MPRPPNWSKYLRRRPGTHDQLISPTSQLVFFCLFRLFVSPLCQKVHILCCLCVCALCVCSVCVLCVCVSLHLSLSLSLSLCLSLSLSVSRCLSLSLCLSISVSLCFSLYLCISVSLCLFVSLSVYLSLSSLPVSLSHWIAPSRQASSWPCAMDGFDLPPGLGGPEADDDLDLETFGDDDLDDDFDFTAHNQLAAEHENIVQAQGGRQLRPENEIAMMQDQEGLQLAAFAQQRQLNQTILEPTGPADEDDDELFGDTIVSALDDLLKPTVVDADELLAPQRRNTGMLTGASLFDMNSGSDTWGNVADLLLTPEQIVSMSSDSSRAPRSGGPAPVSSLWSTAPYAPSNLTTATSDWGAPAVVAAQPPATSRPAQQPQHYQPARVEPPAARPVTLPAPAAPAPAKPAAPKPISLEELELQMEQQLSMAPPQAQPKPSAHPQQLPPHQGHAPPSQRAPQQQQQQQYQQQQQQHLPPHLQQQPQRGAPMHMQQQQHMQQQHMQQQLHMQQQMQQQQHMHRMGGPGGHPAQVSPQQMQQEIMNLEAFLEPLEQEKAKIHATRAAVTARMVDLAKQLSRLNLQGNKRTRKGQQTDAEPSNLTPEQQANKQSLQQELSEAREQVRDLERRFKAAEATQDKAREQFFNQRAAMLPPAARYSLLHMRVNFIQHKLDTLGAGVRQLTMMVNRLSHEHEELSADKKNPERQARLDKIMASYRRERQRLGLYADLRRPILEEARFIRARLNEYHQMQHSHNLPPASREQERLAKYSNLMRFGERQNLITIAMKQSQGSDPYLDDFYFLHFRHRLAVMQQQQHGGPPAGPAPSPSDASLASFPLLNKNRRYETPIEIDGALGCMRSTVSPRAPKTMIAKVAVARSADSSDEVATERAQRRAALLDIEDGFSALLEIEDIDRSAHSVSEKERRELFDARNRLITQAMEAIHVASTASGTDLDEDAILKEDLGFVRVMCLHKSKALVGRLLAVMLPVHLTNFFLAMMRTLPLLTRAGHALPYADNHVEILSQGVVPTLCNFMQQVQMIHLNQALDGLLQALPQDADELLAYIDNVGSMMLSAIFTRADKLLSSGQESMEVQTAWVKNIGQLAEALAPGLAIAAQMPPAEFSFIWNVATVLATHGGPKALATLKDALAPFVPSQGHPAAQNFAKMCGLA</sequence>
<evidence type="ECO:0000313" key="5">
    <source>
        <dbReference type="EMBL" id="EDQ88023.1"/>
    </source>
</evidence>
<feature type="compositionally biased region" description="Polar residues" evidence="3">
    <location>
        <begin position="574"/>
        <end position="609"/>
    </location>
</feature>
<protein>
    <recommendedName>
        <fullName evidence="7">mRNA decay factor PAT1 domain-containing protein</fullName>
    </recommendedName>
</protein>
<feature type="region of interest" description="Disordered" evidence="3">
    <location>
        <begin position="574"/>
        <end position="616"/>
    </location>
</feature>
<evidence type="ECO:0000313" key="6">
    <source>
        <dbReference type="Proteomes" id="UP000001357"/>
    </source>
</evidence>
<name>A9V3A1_MONBE</name>
<reference evidence="5 6" key="1">
    <citation type="journal article" date="2008" name="Nature">
        <title>The genome of the choanoflagellate Monosiga brevicollis and the origin of metazoans.</title>
        <authorList>
            <consortium name="JGI Sequencing"/>
            <person name="King N."/>
            <person name="Westbrook M.J."/>
            <person name="Young S.L."/>
            <person name="Kuo A."/>
            <person name="Abedin M."/>
            <person name="Chapman J."/>
            <person name="Fairclough S."/>
            <person name="Hellsten U."/>
            <person name="Isogai Y."/>
            <person name="Letunic I."/>
            <person name="Marr M."/>
            <person name="Pincus D."/>
            <person name="Putnam N."/>
            <person name="Rokas A."/>
            <person name="Wright K.J."/>
            <person name="Zuzow R."/>
            <person name="Dirks W."/>
            <person name="Good M."/>
            <person name="Goodstein D."/>
            <person name="Lemons D."/>
            <person name="Li W."/>
            <person name="Lyons J.B."/>
            <person name="Morris A."/>
            <person name="Nichols S."/>
            <person name="Richter D.J."/>
            <person name="Salamov A."/>
            <person name="Bork P."/>
            <person name="Lim W.A."/>
            <person name="Manning G."/>
            <person name="Miller W.T."/>
            <person name="McGinnis W."/>
            <person name="Shapiro H."/>
            <person name="Tjian R."/>
            <person name="Grigoriev I.V."/>
            <person name="Rokhsar D."/>
        </authorList>
    </citation>
    <scope>NUCLEOTIDE SEQUENCE [LARGE SCALE GENOMIC DNA]</scope>
    <source>
        <strain evidence="6">MX1 / ATCC 50154</strain>
    </source>
</reference>
<accession>A9V3A1</accession>
<feature type="compositionally biased region" description="Low complexity" evidence="3">
    <location>
        <begin position="379"/>
        <end position="394"/>
    </location>
</feature>
<feature type="compositionally biased region" description="Low complexity" evidence="3">
    <location>
        <begin position="454"/>
        <end position="511"/>
    </location>
</feature>
<feature type="region of interest" description="Disordered" evidence="3">
    <location>
        <begin position="420"/>
        <end position="529"/>
    </location>
</feature>
<gene>
    <name evidence="5" type="ORF">MONBRDRAFT_33059</name>
</gene>
<dbReference type="STRING" id="81824.A9V3A1"/>
<dbReference type="GO" id="GO:0000932">
    <property type="term" value="C:P-body"/>
    <property type="evidence" value="ECO:0000318"/>
    <property type="project" value="GO_Central"/>
</dbReference>
<feature type="compositionally biased region" description="Pro residues" evidence="3">
    <location>
        <begin position="395"/>
        <end position="405"/>
    </location>
</feature>
<feature type="transmembrane region" description="Helical" evidence="4">
    <location>
        <begin position="92"/>
        <end position="112"/>
    </location>
</feature>
<keyword evidence="2" id="KW-0963">Cytoplasm</keyword>
<evidence type="ECO:0000256" key="2">
    <source>
        <dbReference type="ARBA" id="ARBA00022490"/>
    </source>
</evidence>